<feature type="domain" description="CusB-like beta-barrel" evidence="5">
    <location>
        <begin position="269"/>
        <end position="338"/>
    </location>
</feature>
<evidence type="ECO:0000259" key="6">
    <source>
        <dbReference type="Pfam" id="PF25973"/>
    </source>
</evidence>
<dbReference type="Gene3D" id="2.40.50.100">
    <property type="match status" value="1"/>
</dbReference>
<sequence>MLTLFKGLWRDAPRSPIAEMPRKAPLLLAIIASLAIGAALPGLVAKMRGSAPADSGAGSQQTASPAAPEGLIKLSPEQIDAAKIGVAKAGPGVLKRQITVPATVKPDPDHLARVAAKVSGVVAEMRKKLGDDVAKGETIAVIDSREVADAKSEYLAALANYELQSQLFQREKGLFEKKITAEQLFLKAKATFTEAKLRLDLSRGKLAALDLSENEMTALANQPIARLREKEIRAPIKGRVIERLTNLGQPVTPESQIYVLADLSEVEAELAVPVANLASVRVGQPVVVKGADGRAFEGAVRVVNALITPETRTGHVVASFKNPDYAIHPGVLLNAEIALEQSPAKVVAPRAAVQLIHNEPTVFVRVKNGFEKRVVELGDGDEGSVEIVKGLSPGETIAVDNSFVLKAEAGKSEIPEE</sequence>
<feature type="domain" description="CzcB-like alpha-helical hairpin" evidence="4">
    <location>
        <begin position="149"/>
        <end position="208"/>
    </location>
</feature>
<dbReference type="GO" id="GO:0004601">
    <property type="term" value="F:peroxidase activity"/>
    <property type="evidence" value="ECO:0007669"/>
    <property type="project" value="UniProtKB-KW"/>
</dbReference>
<feature type="domain" description="CzcB-like C-terminal circularly permuted SH3-like" evidence="7">
    <location>
        <begin position="346"/>
        <end position="406"/>
    </location>
</feature>
<evidence type="ECO:0000259" key="4">
    <source>
        <dbReference type="Pfam" id="PF25893"/>
    </source>
</evidence>
<dbReference type="SUPFAM" id="SSF111369">
    <property type="entry name" value="HlyD-like secretion proteins"/>
    <property type="match status" value="1"/>
</dbReference>
<dbReference type="Gene3D" id="1.10.287.470">
    <property type="entry name" value="Helix hairpin bin"/>
    <property type="match status" value="1"/>
</dbReference>
<evidence type="ECO:0000256" key="1">
    <source>
        <dbReference type="ARBA" id="ARBA00009477"/>
    </source>
</evidence>
<dbReference type="PANTHER" id="PTHR30097:SF4">
    <property type="entry name" value="SLR6042 PROTEIN"/>
    <property type="match status" value="1"/>
</dbReference>
<dbReference type="Pfam" id="PF25975">
    <property type="entry name" value="CzcB_C"/>
    <property type="match status" value="1"/>
</dbReference>
<reference evidence="8 9" key="1">
    <citation type="journal article" date="2023" name="Int. J. Syst. Evol. Microbiol.">
        <title>Methylocystis iwaonis sp. nov., a type II methane-oxidizing bacterium from surface soil of a rice paddy field in Japan, and emended description of the genus Methylocystis (ex Whittenbury et al. 1970) Bowman et al. 1993.</title>
        <authorList>
            <person name="Kaise H."/>
            <person name="Sawadogo J.B."/>
            <person name="Alam M.S."/>
            <person name="Ueno C."/>
            <person name="Dianou D."/>
            <person name="Shinjo R."/>
            <person name="Asakawa S."/>
        </authorList>
    </citation>
    <scope>NUCLEOTIDE SEQUENCE [LARGE SCALE GENOMIC DNA]</scope>
    <source>
        <strain evidence="8 9">SS37A-Re</strain>
    </source>
</reference>
<dbReference type="NCBIfam" id="TIGR01730">
    <property type="entry name" value="RND_mfp"/>
    <property type="match status" value="1"/>
</dbReference>
<evidence type="ECO:0000259" key="7">
    <source>
        <dbReference type="Pfam" id="PF25975"/>
    </source>
</evidence>
<evidence type="ECO:0000313" key="9">
    <source>
        <dbReference type="Proteomes" id="UP001317629"/>
    </source>
</evidence>
<evidence type="ECO:0000256" key="2">
    <source>
        <dbReference type="ARBA" id="ARBA00022448"/>
    </source>
</evidence>
<keyword evidence="8" id="KW-0575">Peroxidase</keyword>
<dbReference type="InterPro" id="IPR058649">
    <property type="entry name" value="CzcB_C"/>
</dbReference>
<dbReference type="InterPro" id="IPR006143">
    <property type="entry name" value="RND_pump_MFP"/>
</dbReference>
<keyword evidence="8" id="KW-0560">Oxidoreductase</keyword>
<organism evidence="8 9">
    <name type="scientific">Methylocystis iwaonis</name>
    <dbReference type="NCBI Taxonomy" id="2885079"/>
    <lineage>
        <taxon>Bacteria</taxon>
        <taxon>Pseudomonadati</taxon>
        <taxon>Pseudomonadota</taxon>
        <taxon>Alphaproteobacteria</taxon>
        <taxon>Hyphomicrobiales</taxon>
        <taxon>Methylocystaceae</taxon>
        <taxon>Methylocystis</taxon>
    </lineage>
</organism>
<feature type="domain" description="CzcB-like barrel-sandwich hybrid" evidence="6">
    <location>
        <begin position="111"/>
        <end position="262"/>
    </location>
</feature>
<keyword evidence="9" id="KW-1185">Reference proteome</keyword>
<dbReference type="InterPro" id="IPR058647">
    <property type="entry name" value="BSH_CzcB-like"/>
</dbReference>
<feature type="region of interest" description="Disordered" evidence="3">
    <location>
        <begin position="50"/>
        <end position="69"/>
    </location>
</feature>
<dbReference type="Gene3D" id="2.40.30.170">
    <property type="match status" value="1"/>
</dbReference>
<dbReference type="Pfam" id="PF25973">
    <property type="entry name" value="BSH_CzcB"/>
    <property type="match status" value="1"/>
</dbReference>
<dbReference type="Pfam" id="PF25954">
    <property type="entry name" value="Beta-barrel_RND_2"/>
    <property type="match status" value="1"/>
</dbReference>
<dbReference type="InterPro" id="IPR051909">
    <property type="entry name" value="MFP_Cation_Efflux"/>
</dbReference>
<proteinExistence type="inferred from homology"/>
<evidence type="ECO:0000313" key="8">
    <source>
        <dbReference type="EMBL" id="BDV32813.1"/>
    </source>
</evidence>
<dbReference type="PANTHER" id="PTHR30097">
    <property type="entry name" value="CATION EFFLUX SYSTEM PROTEIN CUSB"/>
    <property type="match status" value="1"/>
</dbReference>
<keyword evidence="2" id="KW-0813">Transport</keyword>
<gene>
    <name evidence="8" type="ORF">SS37A_03420</name>
</gene>
<evidence type="ECO:0000259" key="5">
    <source>
        <dbReference type="Pfam" id="PF25954"/>
    </source>
</evidence>
<dbReference type="Gene3D" id="2.40.420.20">
    <property type="match status" value="1"/>
</dbReference>
<dbReference type="InterPro" id="IPR058792">
    <property type="entry name" value="Beta-barrel_RND_2"/>
</dbReference>
<dbReference type="InterPro" id="IPR058648">
    <property type="entry name" value="HH_CzcB-like"/>
</dbReference>
<protein>
    <submittedName>
        <fullName evidence="8">Cytochrome-c peroxidase</fullName>
    </submittedName>
</protein>
<accession>A0ABN6VAY9</accession>
<dbReference type="Pfam" id="PF25893">
    <property type="entry name" value="HH_CzcB"/>
    <property type="match status" value="1"/>
</dbReference>
<dbReference type="Proteomes" id="UP001317629">
    <property type="component" value="Chromosome"/>
</dbReference>
<name>A0ABN6VAY9_9HYPH</name>
<evidence type="ECO:0000256" key="3">
    <source>
        <dbReference type="SAM" id="MobiDB-lite"/>
    </source>
</evidence>
<comment type="similarity">
    <text evidence="1">Belongs to the membrane fusion protein (MFP) (TC 8.A.1) family.</text>
</comment>
<dbReference type="EMBL" id="AP027142">
    <property type="protein sequence ID" value="BDV32813.1"/>
    <property type="molecule type" value="Genomic_DNA"/>
</dbReference>